<evidence type="ECO:0000256" key="7">
    <source>
        <dbReference type="ARBA" id="ARBA00041820"/>
    </source>
</evidence>
<keyword evidence="4" id="KW-0904">Protein phosphatase</keyword>
<dbReference type="RefSeq" id="WP_185125076.1">
    <property type="nucleotide sequence ID" value="NZ_CAJEWD010000004.1"/>
</dbReference>
<dbReference type="Pfam" id="PF01451">
    <property type="entry name" value="LMWPc"/>
    <property type="match status" value="1"/>
</dbReference>
<sequence>MTKYIFVCTGNTCRSPLAESYMRSKFPDLDIQSRGLFVVEDAVNENSLKIIDEENLSKPSKPQNLSQEDIADSKLLVMGQNHKKAILNFYPKANVSLLSDFVGQGNKDIMDPYGGEEKDYRRVFLEISSYIDQIDNKIQ</sequence>
<comment type="similarity">
    <text evidence="1">Belongs to the low molecular weight phosphotyrosine protein phosphatase family.</text>
</comment>
<protein>
    <recommendedName>
        <fullName evidence="6">Low molecular weight protein-tyrosine-phosphatase PtpB</fullName>
        <ecNumber evidence="2">3.1.3.48</ecNumber>
    </recommendedName>
    <alternativeName>
        <fullName evidence="7">Phosphotyrosine phosphatase B</fullName>
    </alternativeName>
</protein>
<dbReference type="InterPro" id="IPR017867">
    <property type="entry name" value="Tyr_phospatase_low_mol_wt"/>
</dbReference>
<evidence type="ECO:0000256" key="1">
    <source>
        <dbReference type="ARBA" id="ARBA00011063"/>
    </source>
</evidence>
<comment type="caution">
    <text evidence="11">The sequence shown here is derived from an EMBL/GenBank/DDBJ whole genome shotgun (WGS) entry which is preliminary data.</text>
</comment>
<dbReference type="EMBL" id="CAJEWD010000004">
    <property type="protein sequence ID" value="CAD2073666.1"/>
    <property type="molecule type" value="Genomic_DNA"/>
</dbReference>
<dbReference type="GO" id="GO:0004725">
    <property type="term" value="F:protein tyrosine phosphatase activity"/>
    <property type="evidence" value="ECO:0007669"/>
    <property type="project" value="UniProtKB-EC"/>
</dbReference>
<dbReference type="InterPro" id="IPR036196">
    <property type="entry name" value="Ptyr_pPase_sf"/>
</dbReference>
<evidence type="ECO:0000256" key="6">
    <source>
        <dbReference type="ARBA" id="ARBA00040312"/>
    </source>
</evidence>
<comment type="function">
    <text evidence="5">Dephosphorylates the phosphotyrosine-containing proteins.</text>
</comment>
<evidence type="ECO:0000259" key="10">
    <source>
        <dbReference type="SMART" id="SM00226"/>
    </source>
</evidence>
<feature type="active site" description="Proton donor" evidence="9">
    <location>
        <position position="111"/>
    </location>
</feature>
<dbReference type="SMART" id="SM00226">
    <property type="entry name" value="LMWPc"/>
    <property type="match status" value="1"/>
</dbReference>
<evidence type="ECO:0000256" key="2">
    <source>
        <dbReference type="ARBA" id="ARBA00013064"/>
    </source>
</evidence>
<evidence type="ECO:0000313" key="12">
    <source>
        <dbReference type="Proteomes" id="UP000589351"/>
    </source>
</evidence>
<dbReference type="AlphaFoldDB" id="A0A6V7R8Q8"/>
<dbReference type="PANTHER" id="PTHR11717">
    <property type="entry name" value="LOW MOLECULAR WEIGHT PROTEIN TYROSINE PHOSPHATASE"/>
    <property type="match status" value="1"/>
</dbReference>
<feature type="active site" evidence="9">
    <location>
        <position position="14"/>
    </location>
</feature>
<dbReference type="Proteomes" id="UP000589351">
    <property type="component" value="Unassembled WGS sequence"/>
</dbReference>
<feature type="active site" description="Nucleophile" evidence="9">
    <location>
        <position position="8"/>
    </location>
</feature>
<proteinExistence type="inferred from homology"/>
<dbReference type="Gene3D" id="3.40.50.2300">
    <property type="match status" value="1"/>
</dbReference>
<reference evidence="11 12" key="1">
    <citation type="submission" date="2020-07" db="EMBL/GenBank/DDBJ databases">
        <authorList>
            <person name="Criscuolo A."/>
        </authorList>
    </citation>
    <scope>NUCLEOTIDE SEQUENCE [LARGE SCALE GENOMIC DNA]</scope>
    <source>
        <strain evidence="11">CIP111649</strain>
    </source>
</reference>
<evidence type="ECO:0000256" key="5">
    <source>
        <dbReference type="ARBA" id="ARBA00037193"/>
    </source>
</evidence>
<dbReference type="SUPFAM" id="SSF52788">
    <property type="entry name" value="Phosphotyrosine protein phosphatases I"/>
    <property type="match status" value="1"/>
</dbReference>
<dbReference type="PRINTS" id="PR00719">
    <property type="entry name" value="LMWPTPASE"/>
</dbReference>
<evidence type="ECO:0000313" key="11">
    <source>
        <dbReference type="EMBL" id="CAD2073666.1"/>
    </source>
</evidence>
<gene>
    <name evidence="11" type="primary">ptpB</name>
    <name evidence="11" type="ORF">JEODO184_00528</name>
</gene>
<keyword evidence="12" id="KW-1185">Reference proteome</keyword>
<dbReference type="PANTHER" id="PTHR11717:SF31">
    <property type="entry name" value="LOW MOLECULAR WEIGHT PROTEIN-TYROSINE-PHOSPHATASE ETP-RELATED"/>
    <property type="match status" value="1"/>
</dbReference>
<evidence type="ECO:0000256" key="3">
    <source>
        <dbReference type="ARBA" id="ARBA00022801"/>
    </source>
</evidence>
<organism evidence="11 12">
    <name type="scientific">Jeotgalicoccus meleagridis</name>
    <dbReference type="NCBI Taxonomy" id="2759181"/>
    <lineage>
        <taxon>Bacteria</taxon>
        <taxon>Bacillati</taxon>
        <taxon>Bacillota</taxon>
        <taxon>Bacilli</taxon>
        <taxon>Bacillales</taxon>
        <taxon>Staphylococcaceae</taxon>
        <taxon>Jeotgalicoccus</taxon>
    </lineage>
</organism>
<name>A0A6V7R8Q8_9STAP</name>
<keyword evidence="3 11" id="KW-0378">Hydrolase</keyword>
<dbReference type="EC" id="3.1.3.48" evidence="2"/>
<dbReference type="InterPro" id="IPR050438">
    <property type="entry name" value="LMW_PTPase"/>
</dbReference>
<accession>A0A6V7R8Q8</accession>
<feature type="domain" description="Phosphotyrosine protein phosphatase I" evidence="10">
    <location>
        <begin position="2"/>
        <end position="137"/>
    </location>
</feature>
<comment type="catalytic activity">
    <reaction evidence="8">
        <text>O-phospho-L-tyrosyl-[protein] + H2O = L-tyrosyl-[protein] + phosphate</text>
        <dbReference type="Rhea" id="RHEA:10684"/>
        <dbReference type="Rhea" id="RHEA-COMP:10136"/>
        <dbReference type="Rhea" id="RHEA-COMP:20101"/>
        <dbReference type="ChEBI" id="CHEBI:15377"/>
        <dbReference type="ChEBI" id="CHEBI:43474"/>
        <dbReference type="ChEBI" id="CHEBI:46858"/>
        <dbReference type="ChEBI" id="CHEBI:61978"/>
        <dbReference type="EC" id="3.1.3.48"/>
    </reaction>
</comment>
<evidence type="ECO:0000256" key="8">
    <source>
        <dbReference type="ARBA" id="ARBA00051722"/>
    </source>
</evidence>
<evidence type="ECO:0000256" key="4">
    <source>
        <dbReference type="ARBA" id="ARBA00022912"/>
    </source>
</evidence>
<evidence type="ECO:0000256" key="9">
    <source>
        <dbReference type="PIRSR" id="PIRSR617867-1"/>
    </source>
</evidence>
<dbReference type="InterPro" id="IPR023485">
    <property type="entry name" value="Ptyr_pPase"/>
</dbReference>